<proteinExistence type="predicted"/>
<evidence type="ECO:0000313" key="3">
    <source>
        <dbReference type="Proteomes" id="UP001500736"/>
    </source>
</evidence>
<gene>
    <name evidence="2" type="ORF">GCM10009431_10670</name>
</gene>
<name>A0ABN1JIF5_9FLAO</name>
<keyword evidence="3" id="KW-1185">Reference proteome</keyword>
<protein>
    <submittedName>
        <fullName evidence="2">Uncharacterized protein</fullName>
    </submittedName>
</protein>
<dbReference type="EMBL" id="BAAAGF010000001">
    <property type="protein sequence ID" value="GAA0740485.1"/>
    <property type="molecule type" value="Genomic_DNA"/>
</dbReference>
<reference evidence="2 3" key="1">
    <citation type="journal article" date="2019" name="Int. J. Syst. Evol. Microbiol.">
        <title>The Global Catalogue of Microorganisms (GCM) 10K type strain sequencing project: providing services to taxonomists for standard genome sequencing and annotation.</title>
        <authorList>
            <consortium name="The Broad Institute Genomics Platform"/>
            <consortium name="The Broad Institute Genome Sequencing Center for Infectious Disease"/>
            <person name="Wu L."/>
            <person name="Ma J."/>
        </authorList>
    </citation>
    <scope>NUCLEOTIDE SEQUENCE [LARGE SCALE GENOMIC DNA]</scope>
    <source>
        <strain evidence="2 3">JCM 15976</strain>
    </source>
</reference>
<keyword evidence="1" id="KW-0175">Coiled coil</keyword>
<organism evidence="2 3">
    <name type="scientific">Gaetbulibacter jejuensis</name>
    <dbReference type="NCBI Taxonomy" id="584607"/>
    <lineage>
        <taxon>Bacteria</taxon>
        <taxon>Pseudomonadati</taxon>
        <taxon>Bacteroidota</taxon>
        <taxon>Flavobacteriia</taxon>
        <taxon>Flavobacteriales</taxon>
        <taxon>Flavobacteriaceae</taxon>
        <taxon>Gaetbulibacter</taxon>
    </lineage>
</organism>
<comment type="caution">
    <text evidence="2">The sequence shown here is derived from an EMBL/GenBank/DDBJ whole genome shotgun (WGS) entry which is preliminary data.</text>
</comment>
<accession>A0ABN1JIF5</accession>
<dbReference type="Proteomes" id="UP001500736">
    <property type="component" value="Unassembled WGS sequence"/>
</dbReference>
<sequence length="264" mass="30224">MSLILFGIVIAILFPVNYYEEGNSLLNRGEYKEAINRFERVGKDNKQYKDALKGIQTAEQKIDSIKTAIIEKEEKEQQQKKARLDKLRAVKTNWADSIVKDWKGSFIKSWGASANSDTIYFQLTKNASKGNWRASTDLLQSNYQKSLDTLLNSALETSPEIPQIIFIPDSLQHSINLKEAQREKDILKQFSVWDGSHTKLKRYVKNNMNDPKSFEHVESTYADKGSFIYVFMKFRGTNAFGAKVLNEVRAKVDLQGNILSVEQL</sequence>
<feature type="coiled-coil region" evidence="1">
    <location>
        <begin position="55"/>
        <end position="90"/>
    </location>
</feature>
<evidence type="ECO:0000256" key="1">
    <source>
        <dbReference type="SAM" id="Coils"/>
    </source>
</evidence>
<evidence type="ECO:0000313" key="2">
    <source>
        <dbReference type="EMBL" id="GAA0740485.1"/>
    </source>
</evidence>